<evidence type="ECO:0000256" key="7">
    <source>
        <dbReference type="ARBA" id="ARBA00023136"/>
    </source>
</evidence>
<keyword evidence="10" id="KW-1185">Reference proteome</keyword>
<dbReference type="PANTHER" id="PTHR12733">
    <property type="entry name" value="MITOCHONDRIAL ATP SYNTHASE B CHAIN"/>
    <property type="match status" value="1"/>
</dbReference>
<keyword evidence="1 8" id="KW-0813">Transport</keyword>
<proteinExistence type="inferred from homology"/>
<evidence type="ECO:0000313" key="10">
    <source>
        <dbReference type="Proteomes" id="UP001153069"/>
    </source>
</evidence>
<keyword evidence="7 8" id="KW-0472">Membrane</keyword>
<dbReference type="GO" id="GO:0045259">
    <property type="term" value="C:proton-transporting ATP synthase complex"/>
    <property type="evidence" value="ECO:0007669"/>
    <property type="project" value="UniProtKB-KW"/>
</dbReference>
<evidence type="ECO:0000256" key="5">
    <source>
        <dbReference type="ARBA" id="ARBA00023065"/>
    </source>
</evidence>
<dbReference type="PANTHER" id="PTHR12733:SF3">
    <property type="entry name" value="ATP SYNTHASE F(0) COMPLEX SUBUNIT B1, MITOCHONDRIAL"/>
    <property type="match status" value="1"/>
</dbReference>
<dbReference type="Proteomes" id="UP001153069">
    <property type="component" value="Unassembled WGS sequence"/>
</dbReference>
<dbReference type="InterPro" id="IPR013837">
    <property type="entry name" value="ATP_synth_F0_suB"/>
</dbReference>
<organism evidence="9 10">
    <name type="scientific">Seminavis robusta</name>
    <dbReference type="NCBI Taxonomy" id="568900"/>
    <lineage>
        <taxon>Eukaryota</taxon>
        <taxon>Sar</taxon>
        <taxon>Stramenopiles</taxon>
        <taxon>Ochrophyta</taxon>
        <taxon>Bacillariophyta</taxon>
        <taxon>Bacillariophyceae</taxon>
        <taxon>Bacillariophycidae</taxon>
        <taxon>Naviculales</taxon>
        <taxon>Naviculaceae</taxon>
        <taxon>Seminavis</taxon>
    </lineage>
</organism>
<dbReference type="GO" id="GO:0005743">
    <property type="term" value="C:mitochondrial inner membrane"/>
    <property type="evidence" value="ECO:0007669"/>
    <property type="project" value="UniProtKB-SubCell"/>
</dbReference>
<dbReference type="InterPro" id="IPR008688">
    <property type="entry name" value="ATP_synth_Bsub_B/MI25"/>
</dbReference>
<dbReference type="OrthoDB" id="42859at2759"/>
<keyword evidence="5 8" id="KW-0406">Ion transport</keyword>
<evidence type="ECO:0000313" key="9">
    <source>
        <dbReference type="EMBL" id="CAB9498406.1"/>
    </source>
</evidence>
<evidence type="ECO:0000256" key="1">
    <source>
        <dbReference type="ARBA" id="ARBA00022448"/>
    </source>
</evidence>
<dbReference type="AlphaFoldDB" id="A0A9N8DCW1"/>
<reference evidence="9" key="1">
    <citation type="submission" date="2020-06" db="EMBL/GenBank/DDBJ databases">
        <authorList>
            <consortium name="Plant Systems Biology data submission"/>
        </authorList>
    </citation>
    <scope>NUCLEOTIDE SEQUENCE</scope>
    <source>
        <strain evidence="9">D6</strain>
    </source>
</reference>
<keyword evidence="2 8" id="KW-0138">CF(0)</keyword>
<sequence>MFRLAASTAVKRVSTGASRRLPAISQTAFKGSSTIEIAPQAQLFHATARREEEAKPAEVEEEKSGWWDPLYAIPLGFTFAIPAIHNEFFIVNEETQLTGVFLLFCVIVYTQAGEMIHKGLVEKADQMLADQNELEDAVIECLEDLYQDIDKLSGTLVSDFEAISQATEATYAKLNAAGAIKPQYDFKAQVERVLHLIEQEETNVKEKAKGDLMAEATTAVSDKFLSDKAMQKASMDLALAKLKGTAKPADDPVKNAFIQFFKDKAASAAKADDSAEMIAQREAMVAKLNGIAKTEGFFFEFGADGKPKMVV</sequence>
<accession>A0A9N8DCW1</accession>
<keyword evidence="6 8" id="KW-0496">Mitochondrion</keyword>
<evidence type="ECO:0000256" key="6">
    <source>
        <dbReference type="ARBA" id="ARBA00023128"/>
    </source>
</evidence>
<name>A0A9N8DCW1_9STRA</name>
<evidence type="ECO:0000256" key="2">
    <source>
        <dbReference type="ARBA" id="ARBA00022547"/>
    </source>
</evidence>
<gene>
    <name evidence="9" type="ORF">SEMRO_37_G023380.1</name>
</gene>
<dbReference type="EMBL" id="CAICTM010000037">
    <property type="protein sequence ID" value="CAB9498406.1"/>
    <property type="molecule type" value="Genomic_DNA"/>
</dbReference>
<dbReference type="GO" id="GO:0015078">
    <property type="term" value="F:proton transmembrane transporter activity"/>
    <property type="evidence" value="ECO:0007669"/>
    <property type="project" value="UniProtKB-UniRule"/>
</dbReference>
<comment type="subcellular location">
    <subcellularLocation>
        <location evidence="8">Mitochondrion</location>
    </subcellularLocation>
    <subcellularLocation>
        <location evidence="8">Mitochondrion inner membrane</location>
    </subcellularLocation>
</comment>
<comment type="caution">
    <text evidence="9">The sequence shown here is derived from an EMBL/GenBank/DDBJ whole genome shotgun (WGS) entry which is preliminary data.</text>
</comment>
<comment type="function">
    <text evidence="8">Subunit b, of the mitochondrial membrane ATP synthase complex (F(1)F(0) ATP synthase or Complex V) that produces ATP from ADP in the presence of a proton gradient across the membrane which is generated by electron transport complexes of the respiratory chain. ATP synthase complex consist of a soluble F(1) head domain - the catalytic core - and a membrane F(1) domain - the membrane proton channel. These two domains are linked by a central stalk rotating inside the F(1) region and a stationary peripheral stalk. During catalysis, ATP synthesis in the catalytic domain of F(1) is coupled via a rotary mechanism of the central stalk subunits to proton translocation. In vivo, can only synthesize ATP although its ATP hydrolase activity can be activated artificially in vitro. Part of the complex F(0) domain. Part of the complex F(0) domain and the peripheric stalk, which acts as a stator to hold the catalytic alpha(3)beta(3) subcomplex and subunit a/ATP6 static relative to the rotary elements.</text>
</comment>
<keyword evidence="4 8" id="KW-0999">Mitochondrion inner membrane</keyword>
<comment type="similarity">
    <text evidence="8">Belongs to the eukaryotic ATPase B chain family.</text>
</comment>
<dbReference type="GO" id="GO:0015986">
    <property type="term" value="P:proton motive force-driven ATP synthesis"/>
    <property type="evidence" value="ECO:0007669"/>
    <property type="project" value="UniProtKB-UniRule"/>
</dbReference>
<dbReference type="Pfam" id="PF05405">
    <property type="entry name" value="Mt_ATP-synt_B"/>
    <property type="match status" value="1"/>
</dbReference>
<evidence type="ECO:0000256" key="3">
    <source>
        <dbReference type="ARBA" id="ARBA00022781"/>
    </source>
</evidence>
<comment type="subunit">
    <text evidence="8">F-type ATPases have 2 components, CF(1) - the catalytic core - and CF(0) - the membrane proton channel. CF(1) and CF(0) have multiple subunits.</text>
</comment>
<protein>
    <recommendedName>
        <fullName evidence="8">ATP synthase subunit b</fullName>
    </recommendedName>
</protein>
<evidence type="ECO:0000256" key="4">
    <source>
        <dbReference type="ARBA" id="ARBA00022792"/>
    </source>
</evidence>
<evidence type="ECO:0000256" key="8">
    <source>
        <dbReference type="RuleBase" id="RU368017"/>
    </source>
</evidence>
<keyword evidence="3 8" id="KW-0375">Hydrogen ion transport</keyword>